<proteinExistence type="inferred from homology"/>
<dbReference type="AlphaFoldDB" id="A0A9P0EY28"/>
<dbReference type="Pfam" id="PF12923">
    <property type="entry name" value="RRP7"/>
    <property type="match status" value="1"/>
</dbReference>
<dbReference type="Gene3D" id="6.10.250.1770">
    <property type="match status" value="1"/>
</dbReference>
<dbReference type="InterPro" id="IPR012677">
    <property type="entry name" value="Nucleotide-bd_a/b_plait_sf"/>
</dbReference>
<evidence type="ECO:0000256" key="1">
    <source>
        <dbReference type="ARBA" id="ARBA00006110"/>
    </source>
</evidence>
<dbReference type="Proteomes" id="UP001152759">
    <property type="component" value="Chromosome 1"/>
</dbReference>
<dbReference type="GO" id="GO:0003676">
    <property type="term" value="F:nucleic acid binding"/>
    <property type="evidence" value="ECO:0007669"/>
    <property type="project" value="InterPro"/>
</dbReference>
<dbReference type="Gene3D" id="3.30.70.330">
    <property type="match status" value="1"/>
</dbReference>
<dbReference type="SUPFAM" id="SSF54928">
    <property type="entry name" value="RNA-binding domain, RBD"/>
    <property type="match status" value="1"/>
</dbReference>
<dbReference type="InterPro" id="IPR035979">
    <property type="entry name" value="RBD_domain_sf"/>
</dbReference>
<accession>A0A9P0EY28</accession>
<dbReference type="GO" id="GO:0032545">
    <property type="term" value="C:CURI complex"/>
    <property type="evidence" value="ECO:0007669"/>
    <property type="project" value="TreeGrafter"/>
</dbReference>
<reference evidence="3" key="1">
    <citation type="submission" date="2021-12" db="EMBL/GenBank/DDBJ databases">
        <authorList>
            <person name="King R."/>
        </authorList>
    </citation>
    <scope>NUCLEOTIDE SEQUENCE</scope>
</reference>
<comment type="similarity">
    <text evidence="1">Belongs to the RRP7 family.</text>
</comment>
<dbReference type="KEGG" id="btab:109039711"/>
<dbReference type="InterPro" id="IPR040446">
    <property type="entry name" value="RRP7"/>
</dbReference>
<evidence type="ECO:0000259" key="2">
    <source>
        <dbReference type="Pfam" id="PF12923"/>
    </source>
</evidence>
<dbReference type="InterPro" id="IPR024326">
    <property type="entry name" value="RRP7_C"/>
</dbReference>
<dbReference type="GO" id="GO:0000028">
    <property type="term" value="P:ribosomal small subunit assembly"/>
    <property type="evidence" value="ECO:0007669"/>
    <property type="project" value="TreeGrafter"/>
</dbReference>
<dbReference type="GO" id="GO:0034456">
    <property type="term" value="C:UTP-C complex"/>
    <property type="evidence" value="ECO:0007669"/>
    <property type="project" value="TreeGrafter"/>
</dbReference>
<protein>
    <recommendedName>
        <fullName evidence="2">Ribosomal RNA-processing protein 7 C-terminal domain-containing protein</fullName>
    </recommendedName>
</protein>
<dbReference type="GO" id="GO:0006364">
    <property type="term" value="P:rRNA processing"/>
    <property type="evidence" value="ECO:0007669"/>
    <property type="project" value="TreeGrafter"/>
</dbReference>
<name>A0A9P0EY28_BEMTA</name>
<dbReference type="EMBL" id="OU963862">
    <property type="protein sequence ID" value="CAH0381701.1"/>
    <property type="molecule type" value="Genomic_DNA"/>
</dbReference>
<sequence length="259" mass="30729">MTSKDFKAIRLRLSENSGVYHYLYIKQNVVREACKEKPSDKTLFVMGIPPYFTENCISHLFQQCGAISNVYIHDKPSFELPKVPVSKFFERKRLLGFKVAYVVFESTDSLKKALKLKKHLTLQTEDYKPLVGVQKWCQEYNDRIPNIVELQYEVDAFITDFDEKCREERLRQKQLMEADGEGWVTVTRKGRNPGFARKQTVKEKILEKQKKKNKKLLNFYAFEIKESKMNHLELLRKKFEEDKQKIEALKKARKFRPFV</sequence>
<gene>
    <name evidence="3" type="ORF">BEMITA_LOCUS1321</name>
</gene>
<evidence type="ECO:0000313" key="4">
    <source>
        <dbReference type="Proteomes" id="UP001152759"/>
    </source>
</evidence>
<organism evidence="3 4">
    <name type="scientific">Bemisia tabaci</name>
    <name type="common">Sweetpotato whitefly</name>
    <name type="synonym">Aleurodes tabaci</name>
    <dbReference type="NCBI Taxonomy" id="7038"/>
    <lineage>
        <taxon>Eukaryota</taxon>
        <taxon>Metazoa</taxon>
        <taxon>Ecdysozoa</taxon>
        <taxon>Arthropoda</taxon>
        <taxon>Hexapoda</taxon>
        <taxon>Insecta</taxon>
        <taxon>Pterygota</taxon>
        <taxon>Neoptera</taxon>
        <taxon>Paraneoptera</taxon>
        <taxon>Hemiptera</taxon>
        <taxon>Sternorrhyncha</taxon>
        <taxon>Aleyrodoidea</taxon>
        <taxon>Aleyrodidae</taxon>
        <taxon>Aleyrodinae</taxon>
        <taxon>Bemisia</taxon>
    </lineage>
</organism>
<dbReference type="PANTHER" id="PTHR13191">
    <property type="entry name" value="RIBOSOMAL RNA PROCESSING PROTEIN 7-RELATED"/>
    <property type="match status" value="1"/>
</dbReference>
<dbReference type="CDD" id="cd12951">
    <property type="entry name" value="RRP7_Rrp7A"/>
    <property type="match status" value="1"/>
</dbReference>
<evidence type="ECO:0000313" key="3">
    <source>
        <dbReference type="EMBL" id="CAH0381701.1"/>
    </source>
</evidence>
<dbReference type="PANTHER" id="PTHR13191:SF0">
    <property type="entry name" value="RIBOSOMAL RNA-PROCESSING PROTEIN 7 HOMOLOG A-RELATED"/>
    <property type="match status" value="1"/>
</dbReference>
<feature type="domain" description="Ribosomal RNA-processing protein 7 C-terminal" evidence="2">
    <location>
        <begin position="142"/>
        <end position="258"/>
    </location>
</feature>
<keyword evidence="4" id="KW-1185">Reference proteome</keyword>